<dbReference type="OrthoDB" id="10602102at2759"/>
<reference evidence="2" key="1">
    <citation type="journal article" date="2016" name="Genome Announc.">
        <title>Draft genome sequences of fungus Aspergillus calidoustus.</title>
        <authorList>
            <person name="Horn F."/>
            <person name="Linde J."/>
            <person name="Mattern D.J."/>
            <person name="Walther G."/>
            <person name="Guthke R."/>
            <person name="Scherlach K."/>
            <person name="Martin K."/>
            <person name="Brakhage A.A."/>
            <person name="Petzke L."/>
            <person name="Valiante V."/>
        </authorList>
    </citation>
    <scope>NUCLEOTIDE SEQUENCE [LARGE SCALE GENOMIC DNA]</scope>
    <source>
        <strain evidence="2">SF006504</strain>
    </source>
</reference>
<keyword evidence="2" id="KW-1185">Reference proteome</keyword>
<organism evidence="1 2">
    <name type="scientific">Aspergillus calidoustus</name>
    <dbReference type="NCBI Taxonomy" id="454130"/>
    <lineage>
        <taxon>Eukaryota</taxon>
        <taxon>Fungi</taxon>
        <taxon>Dikarya</taxon>
        <taxon>Ascomycota</taxon>
        <taxon>Pezizomycotina</taxon>
        <taxon>Eurotiomycetes</taxon>
        <taxon>Eurotiomycetidae</taxon>
        <taxon>Eurotiales</taxon>
        <taxon>Aspergillaceae</taxon>
        <taxon>Aspergillus</taxon>
        <taxon>Aspergillus subgen. Nidulantes</taxon>
    </lineage>
</organism>
<name>A0A0U5GUB1_ASPCI</name>
<proteinExistence type="predicted"/>
<dbReference type="EMBL" id="CDMC01000002">
    <property type="protein sequence ID" value="CEN60727.1"/>
    <property type="molecule type" value="Genomic_DNA"/>
</dbReference>
<dbReference type="AlphaFoldDB" id="A0A0U5GUB1"/>
<evidence type="ECO:0000313" key="2">
    <source>
        <dbReference type="Proteomes" id="UP000054771"/>
    </source>
</evidence>
<dbReference type="Proteomes" id="UP000054771">
    <property type="component" value="Unassembled WGS sequence"/>
</dbReference>
<sequence>MHLPSPLDIQEAADMLVRTLARSATWKDTPIAIVGGAALQHHLTQPCSPALRVTNVVLYLTPHSLYRGGISLANDSIQNIDIIVRHSTQDSLTKSSLIREVLQCDQNRFFTYKQHDGGLQTETGVLIRFCGDDEVGSPFIYGRLLPTHIC</sequence>
<evidence type="ECO:0000313" key="1">
    <source>
        <dbReference type="EMBL" id="CEN60727.1"/>
    </source>
</evidence>
<accession>A0A0U5GUB1</accession>
<protein>
    <submittedName>
        <fullName evidence="1">Uncharacterized protein</fullName>
    </submittedName>
</protein>
<gene>
    <name evidence="1" type="ORF">ASPCAL03160</name>
</gene>